<evidence type="ECO:0000313" key="2">
    <source>
        <dbReference type="Proteomes" id="UP000029736"/>
    </source>
</evidence>
<reference evidence="1 2" key="1">
    <citation type="journal article" date="2014" name="Int. J. Syst. Evol. Microbiol.">
        <title>Phaeodactylibacter xiamenensis gen. nov., sp. nov., a member of the family Saprospiraceae isolated from the marine alga Phaeodactylum tricornutum.</title>
        <authorList>
            <person name="Chen Z.Jr."/>
            <person name="Lei X."/>
            <person name="Lai Q."/>
            <person name="Li Y."/>
            <person name="Zhang B."/>
            <person name="Zhang J."/>
            <person name="Zhang H."/>
            <person name="Yang L."/>
            <person name="Zheng W."/>
            <person name="Tian Y."/>
            <person name="Yu Z."/>
            <person name="Xu H.Jr."/>
            <person name="Zheng T."/>
        </authorList>
    </citation>
    <scope>NUCLEOTIDE SEQUENCE [LARGE SCALE GENOMIC DNA]</scope>
    <source>
        <strain evidence="1 2">KD52</strain>
    </source>
</reference>
<dbReference type="PANTHER" id="PTHR36456">
    <property type="entry name" value="UPF0232 PROTEIN SCO3875"/>
    <property type="match status" value="1"/>
</dbReference>
<protein>
    <recommendedName>
        <fullName evidence="3">RNA-binding protein</fullName>
    </recommendedName>
</protein>
<dbReference type="PANTHER" id="PTHR36456:SF1">
    <property type="entry name" value="UPF0232 PROTEIN SCO3875"/>
    <property type="match status" value="1"/>
</dbReference>
<evidence type="ECO:0008006" key="3">
    <source>
        <dbReference type="Google" id="ProtNLM"/>
    </source>
</evidence>
<dbReference type="InterPro" id="IPR007922">
    <property type="entry name" value="DciA-like"/>
</dbReference>
<dbReference type="RefSeq" id="WP_044226303.1">
    <property type="nucleotide sequence ID" value="NZ_CAKZLC010000412.1"/>
</dbReference>
<organism evidence="1 2">
    <name type="scientific">Phaeodactylibacter xiamenensis</name>
    <dbReference type="NCBI Taxonomy" id="1524460"/>
    <lineage>
        <taxon>Bacteria</taxon>
        <taxon>Pseudomonadati</taxon>
        <taxon>Bacteroidota</taxon>
        <taxon>Saprospiria</taxon>
        <taxon>Saprospirales</taxon>
        <taxon>Haliscomenobacteraceae</taxon>
        <taxon>Phaeodactylibacter</taxon>
    </lineage>
</organism>
<keyword evidence="2" id="KW-1185">Reference proteome</keyword>
<evidence type="ECO:0000313" key="1">
    <source>
        <dbReference type="EMBL" id="KGE86186.1"/>
    </source>
</evidence>
<dbReference type="Pfam" id="PF05258">
    <property type="entry name" value="DciA"/>
    <property type="match status" value="1"/>
</dbReference>
<dbReference type="STRING" id="1524460.IX84_23995"/>
<dbReference type="AlphaFoldDB" id="A0A098S272"/>
<accession>A0A098S272</accession>
<sequence length="98" mass="11528">MDNRGNNQTTLKEALKAMLEHYKLKGKLNQSRIRHQWEEMMGPSIANYTRDIKLYQGKLFIIIDSAPLRQELSYGKEKIKRLLNEQLGEEAIQEVIIR</sequence>
<dbReference type="EMBL" id="JPOS01000082">
    <property type="protein sequence ID" value="KGE86186.1"/>
    <property type="molecule type" value="Genomic_DNA"/>
</dbReference>
<name>A0A098S272_9BACT</name>
<comment type="caution">
    <text evidence="1">The sequence shown here is derived from an EMBL/GenBank/DDBJ whole genome shotgun (WGS) entry which is preliminary data.</text>
</comment>
<proteinExistence type="predicted"/>
<gene>
    <name evidence="1" type="ORF">IX84_23995</name>
</gene>
<dbReference type="Proteomes" id="UP000029736">
    <property type="component" value="Unassembled WGS sequence"/>
</dbReference>
<dbReference type="OrthoDB" id="9804942at2"/>